<comment type="catalytic activity">
    <reaction evidence="6">
        <text>Exonucleolytic cleavage in either 5'- to 3'- or 3'- to 5'-direction to yield nucleoside 5'-phosphates.</text>
        <dbReference type="EC" id="3.1.11.6"/>
    </reaction>
</comment>
<feature type="coiled-coil region" evidence="7">
    <location>
        <begin position="1"/>
        <end position="39"/>
    </location>
</feature>
<comment type="caution">
    <text evidence="8">The sequence shown here is derived from an EMBL/GenBank/DDBJ whole genome shotgun (WGS) entry which is preliminary data.</text>
</comment>
<name>A0A0A0I0K8_CLONO</name>
<dbReference type="Pfam" id="PF02609">
    <property type="entry name" value="Exonuc_VII_S"/>
    <property type="match status" value="1"/>
</dbReference>
<sequence>MARKKESYESLMIKLQDIIEEMESEEVSLEGSMKNYEEGIKLCNKMYKILNEAEAKIKVLDGNEEKEFAGNDD</sequence>
<protein>
    <recommendedName>
        <fullName evidence="6">Exodeoxyribonuclease 7 small subunit</fullName>
        <ecNumber evidence="6">3.1.11.6</ecNumber>
    </recommendedName>
    <alternativeName>
        <fullName evidence="6">Exodeoxyribonuclease VII small subunit</fullName>
        <shortName evidence="6">Exonuclease VII small subunit</shortName>
    </alternativeName>
</protein>
<dbReference type="PANTHER" id="PTHR34137:SF1">
    <property type="entry name" value="EXODEOXYRIBONUCLEASE 7 SMALL SUBUNIT"/>
    <property type="match status" value="1"/>
</dbReference>
<dbReference type="Gene3D" id="1.10.287.1040">
    <property type="entry name" value="Exonuclease VII, small subunit"/>
    <property type="match status" value="1"/>
</dbReference>
<dbReference type="InterPro" id="IPR003761">
    <property type="entry name" value="Exonuc_VII_S"/>
</dbReference>
<comment type="function">
    <text evidence="6">Bidirectionally degrades single-stranded DNA into large acid-insoluble oligonucleotides, which are then degraded further into small acid-soluble oligonucleotides.</text>
</comment>
<evidence type="ECO:0000256" key="6">
    <source>
        <dbReference type="HAMAP-Rule" id="MF_00337"/>
    </source>
</evidence>
<comment type="subcellular location">
    <subcellularLocation>
        <location evidence="6">Cytoplasm</location>
    </subcellularLocation>
</comment>
<dbReference type="GO" id="GO:0008855">
    <property type="term" value="F:exodeoxyribonuclease VII activity"/>
    <property type="evidence" value="ECO:0007669"/>
    <property type="project" value="UniProtKB-UniRule"/>
</dbReference>
<comment type="subunit">
    <text evidence="6">Heterooligomer composed of large and small subunits.</text>
</comment>
<dbReference type="NCBIfam" id="TIGR01280">
    <property type="entry name" value="xseB"/>
    <property type="match status" value="1"/>
</dbReference>
<dbReference type="OrthoDB" id="1924430at2"/>
<proteinExistence type="inferred from homology"/>
<dbReference type="InterPro" id="IPR037004">
    <property type="entry name" value="Exonuc_VII_ssu_sf"/>
</dbReference>
<dbReference type="PIRSF" id="PIRSF006488">
    <property type="entry name" value="Exonuc_VII_S"/>
    <property type="match status" value="1"/>
</dbReference>
<evidence type="ECO:0000256" key="1">
    <source>
        <dbReference type="ARBA" id="ARBA00009998"/>
    </source>
</evidence>
<dbReference type="Proteomes" id="UP000030012">
    <property type="component" value="Unassembled WGS sequence"/>
</dbReference>
<evidence type="ECO:0000256" key="2">
    <source>
        <dbReference type="ARBA" id="ARBA00022490"/>
    </source>
</evidence>
<keyword evidence="5 6" id="KW-0269">Exonuclease</keyword>
<dbReference type="EMBL" id="JENJ01000051">
    <property type="protein sequence ID" value="KGM94979.1"/>
    <property type="molecule type" value="Genomic_DNA"/>
</dbReference>
<keyword evidence="3 6" id="KW-0540">Nuclease</keyword>
<keyword evidence="2 6" id="KW-0963">Cytoplasm</keyword>
<evidence type="ECO:0000256" key="5">
    <source>
        <dbReference type="ARBA" id="ARBA00022839"/>
    </source>
</evidence>
<dbReference type="AlphaFoldDB" id="A0A0A0I0K8"/>
<dbReference type="RefSeq" id="WP_003365052.1">
    <property type="nucleotide sequence ID" value="NZ_JENJ01000051.1"/>
</dbReference>
<evidence type="ECO:0000256" key="4">
    <source>
        <dbReference type="ARBA" id="ARBA00022801"/>
    </source>
</evidence>
<organism evidence="8 9">
    <name type="scientific">Clostridium novyi A str. 4552</name>
    <dbReference type="NCBI Taxonomy" id="1444289"/>
    <lineage>
        <taxon>Bacteria</taxon>
        <taxon>Bacillati</taxon>
        <taxon>Bacillota</taxon>
        <taxon>Clostridia</taxon>
        <taxon>Eubacteriales</taxon>
        <taxon>Clostridiaceae</taxon>
        <taxon>Clostridium</taxon>
    </lineage>
</organism>
<comment type="similarity">
    <text evidence="1 6">Belongs to the XseB family.</text>
</comment>
<dbReference type="SUPFAM" id="SSF116842">
    <property type="entry name" value="XseB-like"/>
    <property type="match status" value="1"/>
</dbReference>
<accession>A0A0A0I0K8</accession>
<dbReference type="GO" id="GO:0009318">
    <property type="term" value="C:exodeoxyribonuclease VII complex"/>
    <property type="evidence" value="ECO:0007669"/>
    <property type="project" value="UniProtKB-UniRule"/>
</dbReference>
<keyword evidence="7" id="KW-0175">Coiled coil</keyword>
<dbReference type="GO" id="GO:0005829">
    <property type="term" value="C:cytosol"/>
    <property type="evidence" value="ECO:0007669"/>
    <property type="project" value="TreeGrafter"/>
</dbReference>
<dbReference type="GO" id="GO:0006308">
    <property type="term" value="P:DNA catabolic process"/>
    <property type="evidence" value="ECO:0007669"/>
    <property type="project" value="UniProtKB-UniRule"/>
</dbReference>
<evidence type="ECO:0000256" key="3">
    <source>
        <dbReference type="ARBA" id="ARBA00022722"/>
    </source>
</evidence>
<evidence type="ECO:0000313" key="8">
    <source>
        <dbReference type="EMBL" id="KGM94979.1"/>
    </source>
</evidence>
<evidence type="ECO:0000313" key="9">
    <source>
        <dbReference type="Proteomes" id="UP000030012"/>
    </source>
</evidence>
<dbReference type="EC" id="3.1.11.6" evidence="6"/>
<gene>
    <name evidence="6" type="primary">xseB</name>
    <name evidence="8" type="ORF">Z968_10300</name>
</gene>
<evidence type="ECO:0000256" key="7">
    <source>
        <dbReference type="SAM" id="Coils"/>
    </source>
</evidence>
<dbReference type="NCBIfam" id="NF002140">
    <property type="entry name" value="PRK00977.1-4"/>
    <property type="match status" value="1"/>
</dbReference>
<dbReference type="HAMAP" id="MF_00337">
    <property type="entry name" value="Exonuc_7_S"/>
    <property type="match status" value="1"/>
</dbReference>
<keyword evidence="4 6" id="KW-0378">Hydrolase</keyword>
<reference evidence="8 9" key="1">
    <citation type="submission" date="2014-01" db="EMBL/GenBank/DDBJ databases">
        <title>Plasmidome dynamics in the species complex Clostridium novyi sensu lato converts strains of independent lineages into distinctly different pathogens.</title>
        <authorList>
            <person name="Skarin H."/>
            <person name="Segerman B."/>
        </authorList>
    </citation>
    <scope>NUCLEOTIDE SEQUENCE [LARGE SCALE GENOMIC DNA]</scope>
    <source>
        <strain evidence="8 9">4552</strain>
    </source>
</reference>
<dbReference type="PANTHER" id="PTHR34137">
    <property type="entry name" value="EXODEOXYRIBONUCLEASE 7 SMALL SUBUNIT"/>
    <property type="match status" value="1"/>
</dbReference>